<sequence>MGVLPDRDEACRPLQMAKPVLMGKRGARDDDDIVDHVIDVSIAKHLLSPLHAVVVLHMDSDPHPRQYPHRQISEFWRMIISAGHPAPAEIINLLSSKPYLPNKINNQINDPPLKKNHDHANDPTIRWEHGKERRELDDGGDELDLVGTASPRRSSTTKEMNSGSPTTMGRISTVEGTSSNLASTWATQRSLVAEASSLPATGLRSTLAEAGLY</sequence>
<evidence type="ECO:0000313" key="2">
    <source>
        <dbReference type="EMBL" id="BAD82601.1"/>
    </source>
</evidence>
<feature type="compositionally biased region" description="Polar residues" evidence="1">
    <location>
        <begin position="151"/>
        <end position="172"/>
    </location>
</feature>
<reference evidence="2" key="1">
    <citation type="journal article" date="2002" name="Nature">
        <title>The genome sequence and structure of rice chromosome 1.</title>
        <authorList>
            <person name="Sasaki T."/>
            <person name="Matsumoto T."/>
            <person name="Yamamoto K."/>
            <person name="Sakata K."/>
            <person name="Baba T."/>
            <person name="Katayose Y."/>
            <person name="Wu J."/>
            <person name="Niimura Y."/>
            <person name="Cheng Z."/>
            <person name="Nagamura Y."/>
            <person name="Antonio B.A."/>
            <person name="Kanamori H."/>
            <person name="Hosokawa S."/>
            <person name="Masukawa M."/>
            <person name="Arikawa K."/>
            <person name="Chiden Y."/>
            <person name="Hayashi M."/>
            <person name="Okamoto M."/>
            <person name="Ando T."/>
            <person name="Aoki H."/>
            <person name="Arita K."/>
            <person name="Hamada M."/>
            <person name="Harada C."/>
            <person name="Hijishita S."/>
            <person name="Honda M."/>
            <person name="Ichikawa Y."/>
            <person name="Idonuma A."/>
            <person name="Iijima M."/>
            <person name="Ikeda M."/>
            <person name="Ikeno M."/>
            <person name="Itoh S."/>
            <person name="Itoh T."/>
            <person name="Itoh Y."/>
            <person name="Itoh Y."/>
            <person name="Iwabuchi A."/>
            <person name="Kamiya K."/>
            <person name="Karasawa W."/>
            <person name="Katagiri S."/>
            <person name="Kikuta A."/>
            <person name="Kobayashi N."/>
            <person name="Kono I."/>
            <person name="Machita K."/>
            <person name="Maehara T."/>
            <person name="Mizuno H."/>
            <person name="Mizubayashi T."/>
            <person name="Mukai Y."/>
            <person name="Nagasaki H."/>
            <person name="Nakashima M."/>
            <person name="Nakama Y."/>
            <person name="Nakamichi Y."/>
            <person name="Nakamura M."/>
            <person name="Namiki N."/>
            <person name="Negishi M."/>
            <person name="Ohta I."/>
            <person name="Ono N."/>
            <person name="Saji S."/>
            <person name="Sakai K."/>
            <person name="Shibata M."/>
            <person name="Shimokawa T."/>
            <person name="Shomura A."/>
            <person name="Song J."/>
            <person name="Takazaki Y."/>
            <person name="Terasawa K."/>
            <person name="Tsuji K."/>
            <person name="Waki K."/>
            <person name="Yamagata H."/>
            <person name="Yamane H."/>
            <person name="Yoshiki S."/>
            <person name="Yoshihara R."/>
            <person name="Yukawa K."/>
            <person name="Zhong H."/>
            <person name="Iwama H."/>
            <person name="Endo T."/>
            <person name="Ito H."/>
            <person name="Hahn J.H."/>
            <person name="Kim H.I."/>
            <person name="Eun M.Y."/>
            <person name="Yano M."/>
            <person name="Jiang J."/>
            <person name="Gojobori T."/>
        </authorList>
    </citation>
    <scope>NUCLEOTIDE SEQUENCE [LARGE SCALE GENOMIC DNA]</scope>
</reference>
<proteinExistence type="predicted"/>
<evidence type="ECO:0000256" key="1">
    <source>
        <dbReference type="SAM" id="MobiDB-lite"/>
    </source>
</evidence>
<gene>
    <name evidence="2" type="primary">P0581F09.2</name>
</gene>
<accession>Q5N7E6</accession>
<organism evidence="2">
    <name type="scientific">Oryza sativa subsp. japonica</name>
    <name type="common">Rice</name>
    <dbReference type="NCBI Taxonomy" id="39947"/>
    <lineage>
        <taxon>Eukaryota</taxon>
        <taxon>Viridiplantae</taxon>
        <taxon>Streptophyta</taxon>
        <taxon>Embryophyta</taxon>
        <taxon>Tracheophyta</taxon>
        <taxon>Spermatophyta</taxon>
        <taxon>Magnoliopsida</taxon>
        <taxon>Liliopsida</taxon>
        <taxon>Poales</taxon>
        <taxon>Poaceae</taxon>
        <taxon>BOP clade</taxon>
        <taxon>Oryzoideae</taxon>
        <taxon>Oryzeae</taxon>
        <taxon>Oryzinae</taxon>
        <taxon>Oryza</taxon>
        <taxon>Oryza sativa</taxon>
    </lineage>
</organism>
<dbReference type="AlphaFoldDB" id="Q5N7E6"/>
<dbReference type="EMBL" id="AP003631">
    <property type="protein sequence ID" value="BAD82601.1"/>
    <property type="molecule type" value="Genomic_DNA"/>
</dbReference>
<protein>
    <submittedName>
        <fullName evidence="2">Uncharacterized protein P0581F09.2</fullName>
    </submittedName>
</protein>
<dbReference type="Proteomes" id="UP000817658">
    <property type="component" value="Chromosome 1"/>
</dbReference>
<name>Q5N7E6_ORYSJ</name>
<feature type="compositionally biased region" description="Basic and acidic residues" evidence="1">
    <location>
        <begin position="112"/>
        <end position="137"/>
    </location>
</feature>
<feature type="region of interest" description="Disordered" evidence="1">
    <location>
        <begin position="109"/>
        <end position="172"/>
    </location>
</feature>